<keyword evidence="2" id="KW-1185">Reference proteome</keyword>
<sequence>MNLEDLREKNILLLGKSRAFGADEFEAQLRAHSIGITKSTEDMFALIVEGRMMTPYEQNVSDALYEKGGSAFLDIDSFEKMLAAKIDDNVLLMSLKLSNDKARLKNFLQNSCISDELFFKLLSMYNWSGEDFFENDDNRDVSAALIGRFYENIERNHNVQYATTGIIHLISQTSNEQLLEAISSLEPLKFHPKISVLLAQHPKTSKFVLKKLLKNGNAQVLEAMSSNVNLDKAIAQELLKDDAYAKNIARNIALDAEMFTELRPFSKALADNTSLTKAMQKELFELGDDEVNLSLAQNPSLSNDIAEILLAMNDESLTQELYANEALREELLREAFQEHKNHSALSRNPAMPQELLEELFALGESEVLENLARNESTPIEVLYQLQLDRRFERAVKTNKAFGKHVQSENIGWL</sequence>
<dbReference type="Proteomes" id="UP000593580">
    <property type="component" value="Chromosome"/>
</dbReference>
<dbReference type="KEGG" id="spal:FM071_01765"/>
<reference evidence="1 2" key="1">
    <citation type="submission" date="2019-07" db="EMBL/GenBank/DDBJ databases">
        <title>Sulfurimonas paralvinellae sp. nov., a novel mesophilic, hydrogen- and sulfur-oxidizing chemolithoautotroph within the Epsilonproteo- bacteria isolated from a deep-sea hydrothermal vent polychaete nest, reclassification of Thiomicrospira denitrificans as Sulfurimonas denitrificans comb. nov. and emended description of the genus Sulfurimonas.</title>
        <authorList>
            <person name="Wang S."/>
            <person name="Jiang L."/>
            <person name="Shao Z."/>
        </authorList>
    </citation>
    <scope>NUCLEOTIDE SEQUENCE [LARGE SCALE GENOMIC DNA]</scope>
    <source>
        <strain evidence="1 2">GO25</strain>
    </source>
</reference>
<evidence type="ECO:0000313" key="1">
    <source>
        <dbReference type="EMBL" id="QOP45087.1"/>
    </source>
</evidence>
<proteinExistence type="predicted"/>
<protein>
    <recommendedName>
        <fullName evidence="3">Leucine rich repeat variant</fullName>
    </recommendedName>
</protein>
<organism evidence="1 2">
    <name type="scientific">Sulfurimonas paralvinellae</name>
    <dbReference type="NCBI Taxonomy" id="317658"/>
    <lineage>
        <taxon>Bacteria</taxon>
        <taxon>Pseudomonadati</taxon>
        <taxon>Campylobacterota</taxon>
        <taxon>Epsilonproteobacteria</taxon>
        <taxon>Campylobacterales</taxon>
        <taxon>Sulfurimonadaceae</taxon>
        <taxon>Sulfurimonas</taxon>
    </lineage>
</organism>
<evidence type="ECO:0000313" key="2">
    <source>
        <dbReference type="Proteomes" id="UP000593580"/>
    </source>
</evidence>
<dbReference type="RefSeq" id="WP_193111332.1">
    <property type="nucleotide sequence ID" value="NZ_CP041406.1"/>
</dbReference>
<name>A0A7M1B5R9_9BACT</name>
<gene>
    <name evidence="1" type="ORF">FM071_01765</name>
</gene>
<dbReference type="AlphaFoldDB" id="A0A7M1B5R9"/>
<dbReference type="EMBL" id="CP041406">
    <property type="protein sequence ID" value="QOP45087.1"/>
    <property type="molecule type" value="Genomic_DNA"/>
</dbReference>
<evidence type="ECO:0008006" key="3">
    <source>
        <dbReference type="Google" id="ProtNLM"/>
    </source>
</evidence>
<accession>A0A7M1B5R9</accession>